<gene>
    <name evidence="2" type="ORF">AVDCRST_MAG22-2434</name>
</gene>
<proteinExistence type="predicted"/>
<organism evidence="2">
    <name type="scientific">uncultured Rubrobacteraceae bacterium</name>
    <dbReference type="NCBI Taxonomy" id="349277"/>
    <lineage>
        <taxon>Bacteria</taxon>
        <taxon>Bacillati</taxon>
        <taxon>Actinomycetota</taxon>
        <taxon>Rubrobacteria</taxon>
        <taxon>Rubrobacterales</taxon>
        <taxon>Rubrobacteraceae</taxon>
        <taxon>environmental samples</taxon>
    </lineage>
</organism>
<sequence>VACGGAHGRPRPRLEGLPHYDPGAPGFAGRRTPRARNRPCHQVWCLCPPTRGGASVSGTHKRFCCRVAARLLHLVGSRGPSYFLHTM</sequence>
<evidence type="ECO:0000313" key="2">
    <source>
        <dbReference type="EMBL" id="CAA9419106.1"/>
    </source>
</evidence>
<reference evidence="2" key="1">
    <citation type="submission" date="2020-02" db="EMBL/GenBank/DDBJ databases">
        <authorList>
            <person name="Meier V. D."/>
        </authorList>
    </citation>
    <scope>NUCLEOTIDE SEQUENCE</scope>
    <source>
        <strain evidence="2">AVDCRST_MAG22</strain>
    </source>
</reference>
<evidence type="ECO:0000256" key="1">
    <source>
        <dbReference type="SAM" id="MobiDB-lite"/>
    </source>
</evidence>
<feature type="non-terminal residue" evidence="2">
    <location>
        <position position="87"/>
    </location>
</feature>
<feature type="region of interest" description="Disordered" evidence="1">
    <location>
        <begin position="1"/>
        <end position="34"/>
    </location>
</feature>
<dbReference type="EMBL" id="CADCUV010000108">
    <property type="protein sequence ID" value="CAA9419106.1"/>
    <property type="molecule type" value="Genomic_DNA"/>
</dbReference>
<protein>
    <submittedName>
        <fullName evidence="2">Uncharacterized protein</fullName>
    </submittedName>
</protein>
<name>A0A6J4PLY9_9ACTN</name>
<dbReference type="AlphaFoldDB" id="A0A6J4PLY9"/>
<accession>A0A6J4PLY9</accession>
<feature type="non-terminal residue" evidence="2">
    <location>
        <position position="1"/>
    </location>
</feature>